<gene>
    <name evidence="5" type="ORF">SBOR_5845</name>
</gene>
<dbReference type="PANTHER" id="PTHR47706">
    <property type="entry name" value="NMRA-LIKE FAMILY PROTEIN"/>
    <property type="match status" value="1"/>
</dbReference>
<evidence type="ECO:0000313" key="5">
    <source>
        <dbReference type="EMBL" id="ESZ93789.1"/>
    </source>
</evidence>
<evidence type="ECO:0000256" key="3">
    <source>
        <dbReference type="ARBA" id="ARBA00023002"/>
    </source>
</evidence>
<evidence type="ECO:0000256" key="1">
    <source>
        <dbReference type="ARBA" id="ARBA00005725"/>
    </source>
</evidence>
<accession>W9CGD9</accession>
<dbReference type="PANTHER" id="PTHR47706:SF5">
    <property type="entry name" value="ISOFLAVONE REDUCTASE"/>
    <property type="match status" value="1"/>
</dbReference>
<proteinExistence type="inferred from homology"/>
<dbReference type="GO" id="GO:0016491">
    <property type="term" value="F:oxidoreductase activity"/>
    <property type="evidence" value="ECO:0007669"/>
    <property type="project" value="UniProtKB-KW"/>
</dbReference>
<organism evidence="5 6">
    <name type="scientific">Sclerotinia borealis (strain F-4128)</name>
    <dbReference type="NCBI Taxonomy" id="1432307"/>
    <lineage>
        <taxon>Eukaryota</taxon>
        <taxon>Fungi</taxon>
        <taxon>Dikarya</taxon>
        <taxon>Ascomycota</taxon>
        <taxon>Pezizomycotina</taxon>
        <taxon>Leotiomycetes</taxon>
        <taxon>Helotiales</taxon>
        <taxon>Sclerotiniaceae</taxon>
        <taxon>Sclerotinia</taxon>
    </lineage>
</organism>
<dbReference type="EMBL" id="AYSA01000289">
    <property type="protein sequence ID" value="ESZ93789.1"/>
    <property type="molecule type" value="Genomic_DNA"/>
</dbReference>
<dbReference type="Gene3D" id="3.40.50.720">
    <property type="entry name" value="NAD(P)-binding Rossmann-like Domain"/>
    <property type="match status" value="1"/>
</dbReference>
<feature type="domain" description="NAD(P)-binding" evidence="4">
    <location>
        <begin position="19"/>
        <end position="107"/>
    </location>
</feature>
<name>W9CGD9_SCLBF</name>
<dbReference type="InterPro" id="IPR036291">
    <property type="entry name" value="NAD(P)-bd_dom_sf"/>
</dbReference>
<keyword evidence="2" id="KW-0521">NADP</keyword>
<dbReference type="Pfam" id="PF13460">
    <property type="entry name" value="NAD_binding_10"/>
    <property type="match status" value="1"/>
</dbReference>
<keyword evidence="3" id="KW-0560">Oxidoreductase</keyword>
<dbReference type="HOGENOM" id="CLU_044876_4_0_1"/>
<evidence type="ECO:0000256" key="2">
    <source>
        <dbReference type="ARBA" id="ARBA00022857"/>
    </source>
</evidence>
<keyword evidence="6" id="KW-1185">Reference proteome</keyword>
<dbReference type="SUPFAM" id="SSF51735">
    <property type="entry name" value="NAD(P)-binding Rossmann-fold domains"/>
    <property type="match status" value="1"/>
</dbReference>
<dbReference type="InterPro" id="IPR051609">
    <property type="entry name" value="NmrA/Isoflavone_reductase-like"/>
</dbReference>
<dbReference type="OrthoDB" id="419598at2759"/>
<sequence>MVTINNEIANNMMRIAIAGSGGMAQILAHQINETVHPFIILSRQARPDLEVHGYQVIVVNYDNQDDLRFHLRGIDLVISTVSGNPQINLIDAAANSHVQRFVPAEYQDKLGGRPTNDPLDRGRAASIERLRHWAHHARHRMQYTVFSCGVLYERFARGGLASMDIGTSTALGYQGSYLMNMENNTAEIVEHSSSGQPISVSMTSANDVARFITAALDLDQRRWPIEFRMQGDRKTVTEIVQYAEVVKERQFSTTLLAASALPANLQEAAYYQDHAKAGRMQELMATEQRRYDFSQVNLNPLVDFQPISFWEWLSAHWAPVWMYQ</sequence>
<dbReference type="Proteomes" id="UP000019487">
    <property type="component" value="Unassembled WGS sequence"/>
</dbReference>
<comment type="caution">
    <text evidence="5">The sequence shown here is derived from an EMBL/GenBank/DDBJ whole genome shotgun (WGS) entry which is preliminary data.</text>
</comment>
<dbReference type="AlphaFoldDB" id="W9CGD9"/>
<dbReference type="InterPro" id="IPR016040">
    <property type="entry name" value="NAD(P)-bd_dom"/>
</dbReference>
<protein>
    <recommendedName>
        <fullName evidence="4">NAD(P)-binding domain-containing protein</fullName>
    </recommendedName>
</protein>
<evidence type="ECO:0000259" key="4">
    <source>
        <dbReference type="Pfam" id="PF13460"/>
    </source>
</evidence>
<evidence type="ECO:0000313" key="6">
    <source>
        <dbReference type="Proteomes" id="UP000019487"/>
    </source>
</evidence>
<reference evidence="5 6" key="1">
    <citation type="journal article" date="2014" name="Genome Announc.">
        <title>Draft genome sequence of Sclerotinia borealis, a psychrophilic plant pathogenic fungus.</title>
        <authorList>
            <person name="Mardanov A.V."/>
            <person name="Beletsky A.V."/>
            <person name="Kadnikov V.V."/>
            <person name="Ignatov A.N."/>
            <person name="Ravin N.V."/>
        </authorList>
    </citation>
    <scope>NUCLEOTIDE SEQUENCE [LARGE SCALE GENOMIC DNA]</scope>
    <source>
        <strain evidence="6">F-4157</strain>
    </source>
</reference>
<comment type="similarity">
    <text evidence="1">Belongs to the NmrA-type oxidoreductase family. Isoflavone reductase subfamily.</text>
</comment>